<dbReference type="Proteomes" id="UP000482960">
    <property type="component" value="Unassembled WGS sequence"/>
</dbReference>
<gene>
    <name evidence="2" type="ORF">Prum_058330</name>
</gene>
<name>A0A6V8LBN3_9ACTN</name>
<comment type="caution">
    <text evidence="2">The sequence shown here is derived from an EMBL/GenBank/DDBJ whole genome shotgun (WGS) entry which is preliminary data.</text>
</comment>
<evidence type="ECO:0000313" key="3">
    <source>
        <dbReference type="Proteomes" id="UP000482960"/>
    </source>
</evidence>
<protein>
    <recommendedName>
        <fullName evidence="4">Bacterial mobilisation domain-containing protein</fullName>
    </recommendedName>
</protein>
<sequence length="148" mass="15880">MDGQGHEQRASGPRPRAGRVRRHVFPGRNRRINPSFTPAEYAEVVAAAERAGFTPTGFCAQAALAAARGETSPTAPASLELEALSVLQSELFDARSAVNRVGGNLNQAVTALHRTGEVPVWLSTVVAMCARTVAVLDEVISRVHRRVR</sequence>
<reference evidence="2 3" key="2">
    <citation type="submission" date="2020-03" db="EMBL/GenBank/DDBJ databases">
        <authorList>
            <person name="Ichikawa N."/>
            <person name="Kimura A."/>
            <person name="Kitahashi Y."/>
            <person name="Uohara A."/>
        </authorList>
    </citation>
    <scope>NUCLEOTIDE SEQUENCE [LARGE SCALE GENOMIC DNA]</scope>
    <source>
        <strain evidence="2 3">NBRC 108638</strain>
    </source>
</reference>
<dbReference type="AlphaFoldDB" id="A0A6V8LBN3"/>
<evidence type="ECO:0000256" key="1">
    <source>
        <dbReference type="SAM" id="MobiDB-lite"/>
    </source>
</evidence>
<evidence type="ECO:0000313" key="2">
    <source>
        <dbReference type="EMBL" id="GFJ92191.1"/>
    </source>
</evidence>
<accession>A0A6V8LBN3</accession>
<keyword evidence="3" id="KW-1185">Reference proteome</keyword>
<proteinExistence type="predicted"/>
<reference evidence="2 3" key="1">
    <citation type="submission" date="2020-03" db="EMBL/GenBank/DDBJ databases">
        <title>Whole genome shotgun sequence of Phytohabitans rumicis NBRC 108638.</title>
        <authorList>
            <person name="Komaki H."/>
            <person name="Tamura T."/>
        </authorList>
    </citation>
    <scope>NUCLEOTIDE SEQUENCE [LARGE SCALE GENOMIC DNA]</scope>
    <source>
        <strain evidence="2 3">NBRC 108638</strain>
    </source>
</reference>
<organism evidence="2 3">
    <name type="scientific">Phytohabitans rumicis</name>
    <dbReference type="NCBI Taxonomy" id="1076125"/>
    <lineage>
        <taxon>Bacteria</taxon>
        <taxon>Bacillati</taxon>
        <taxon>Actinomycetota</taxon>
        <taxon>Actinomycetes</taxon>
        <taxon>Micromonosporales</taxon>
        <taxon>Micromonosporaceae</taxon>
    </lineage>
</organism>
<feature type="region of interest" description="Disordered" evidence="1">
    <location>
        <begin position="1"/>
        <end position="22"/>
    </location>
</feature>
<dbReference type="EMBL" id="BLPG01000001">
    <property type="protein sequence ID" value="GFJ92191.1"/>
    <property type="molecule type" value="Genomic_DNA"/>
</dbReference>
<evidence type="ECO:0008006" key="4">
    <source>
        <dbReference type="Google" id="ProtNLM"/>
    </source>
</evidence>